<keyword evidence="6 14" id="KW-0812">Transmembrane</keyword>
<dbReference type="GeneTree" id="ENSGT00530000064449"/>
<evidence type="ECO:0000256" key="4">
    <source>
        <dbReference type="ARBA" id="ARBA00022511"/>
    </source>
</evidence>
<name>A0A8C5B7A2_GADMO</name>
<evidence type="ECO:0000256" key="6">
    <source>
        <dbReference type="ARBA" id="ARBA00022692"/>
    </source>
</evidence>
<protein>
    <recommendedName>
        <fullName evidence="18">Envelope glycoprotein</fullName>
    </recommendedName>
</protein>
<evidence type="ECO:0000256" key="15">
    <source>
        <dbReference type="SAM" id="SignalP"/>
    </source>
</evidence>
<dbReference type="Proteomes" id="UP000694546">
    <property type="component" value="Unassembled WGS sequence"/>
</dbReference>
<accession>A0A8C5B7A2</accession>
<dbReference type="Ensembl" id="ENSGMOT00000036107.1">
    <property type="protein sequence ID" value="ENSGMOP00000041958.1"/>
    <property type="gene ID" value="ENSGMOG00000036381.1"/>
</dbReference>
<organism evidence="16 17">
    <name type="scientific">Gadus morhua</name>
    <name type="common">Atlantic cod</name>
    <dbReference type="NCBI Taxonomy" id="8049"/>
    <lineage>
        <taxon>Eukaryota</taxon>
        <taxon>Metazoa</taxon>
        <taxon>Chordata</taxon>
        <taxon>Craniata</taxon>
        <taxon>Vertebrata</taxon>
        <taxon>Euteleostomi</taxon>
        <taxon>Actinopterygii</taxon>
        <taxon>Neopterygii</taxon>
        <taxon>Teleostei</taxon>
        <taxon>Neoteleostei</taxon>
        <taxon>Acanthomorphata</taxon>
        <taxon>Zeiogadaria</taxon>
        <taxon>Gadariae</taxon>
        <taxon>Gadiformes</taxon>
        <taxon>Gadoidei</taxon>
        <taxon>Gadidae</taxon>
        <taxon>Gadus</taxon>
    </lineage>
</organism>
<evidence type="ECO:0000256" key="9">
    <source>
        <dbReference type="ARBA" id="ARBA00023136"/>
    </source>
</evidence>
<evidence type="ECO:0000256" key="7">
    <source>
        <dbReference type="ARBA" id="ARBA00022870"/>
    </source>
</evidence>
<evidence type="ECO:0000256" key="5">
    <source>
        <dbReference type="ARBA" id="ARBA00022581"/>
    </source>
</evidence>
<reference evidence="16" key="2">
    <citation type="submission" date="2025-09" db="UniProtKB">
        <authorList>
            <consortium name="Ensembl"/>
        </authorList>
    </citation>
    <scope>IDENTIFICATION</scope>
</reference>
<keyword evidence="13" id="KW-0449">Lipoprotein</keyword>
<evidence type="ECO:0000256" key="10">
    <source>
        <dbReference type="ARBA" id="ARBA00023139"/>
    </source>
</evidence>
<evidence type="ECO:0000256" key="2">
    <source>
        <dbReference type="ARBA" id="ARBA00004531"/>
    </source>
</evidence>
<evidence type="ECO:0008006" key="18">
    <source>
        <dbReference type="Google" id="ProtNLM"/>
    </source>
</evidence>
<dbReference type="InterPro" id="IPR018154">
    <property type="entry name" value="TLV/ENV_coat_polyprotein"/>
</dbReference>
<dbReference type="Pfam" id="PF00429">
    <property type="entry name" value="TLV_coat"/>
    <property type="match status" value="1"/>
</dbReference>
<keyword evidence="10" id="KW-0564">Palmitate</keyword>
<keyword evidence="5" id="KW-0945">Host-virus interaction</keyword>
<evidence type="ECO:0000313" key="17">
    <source>
        <dbReference type="Proteomes" id="UP000694546"/>
    </source>
</evidence>
<evidence type="ECO:0000256" key="3">
    <source>
        <dbReference type="ARBA" id="ARBA00004563"/>
    </source>
</evidence>
<evidence type="ECO:0000313" key="16">
    <source>
        <dbReference type="Ensembl" id="ENSGMOP00000041958.1"/>
    </source>
</evidence>
<feature type="transmembrane region" description="Helical" evidence="14">
    <location>
        <begin position="604"/>
        <end position="626"/>
    </location>
</feature>
<evidence type="ECO:0000256" key="14">
    <source>
        <dbReference type="SAM" id="Phobius"/>
    </source>
</evidence>
<reference evidence="16" key="1">
    <citation type="submission" date="2025-08" db="UniProtKB">
        <authorList>
            <consortium name="Ensembl"/>
        </authorList>
    </citation>
    <scope>IDENTIFICATION</scope>
</reference>
<proteinExistence type="predicted"/>
<keyword evidence="11" id="KW-1015">Disulfide bond</keyword>
<keyword evidence="15" id="KW-0732">Signal</keyword>
<evidence type="ECO:0000256" key="1">
    <source>
        <dbReference type="ARBA" id="ARBA00004402"/>
    </source>
</evidence>
<keyword evidence="17" id="KW-1185">Reference proteome</keyword>
<dbReference type="Gene3D" id="1.10.287.210">
    <property type="match status" value="1"/>
</dbReference>
<dbReference type="SUPFAM" id="SSF58069">
    <property type="entry name" value="Virus ectodomain"/>
    <property type="match status" value="1"/>
</dbReference>
<keyword evidence="8 14" id="KW-1133">Transmembrane helix</keyword>
<evidence type="ECO:0000256" key="8">
    <source>
        <dbReference type="ARBA" id="ARBA00022989"/>
    </source>
</evidence>
<keyword evidence="9 14" id="KW-0472">Membrane</keyword>
<dbReference type="AlphaFoldDB" id="A0A8C5B7A2"/>
<keyword evidence="7" id="KW-1043">Host membrane</keyword>
<comment type="subcellular location">
    <subcellularLocation>
        <location evidence="1">Host cell membrane</location>
        <topology evidence="1">Single-pass type I membrane protein</topology>
    </subcellularLocation>
    <subcellularLocation>
        <location evidence="2">Host endomembrane system</location>
        <topology evidence="2">Peripheral membrane protein</topology>
    </subcellularLocation>
    <subcellularLocation>
        <location evidence="3">Virion membrane</location>
        <topology evidence="3">Single-pass type I membrane protein</topology>
    </subcellularLocation>
</comment>
<feature type="signal peptide" evidence="15">
    <location>
        <begin position="1"/>
        <end position="25"/>
    </location>
</feature>
<evidence type="ECO:0000256" key="11">
    <source>
        <dbReference type="ARBA" id="ARBA00023157"/>
    </source>
</evidence>
<evidence type="ECO:0000256" key="12">
    <source>
        <dbReference type="ARBA" id="ARBA00023180"/>
    </source>
</evidence>
<sequence length="677" mass="75566">MGHSVPLGKYLVGFLLAVLFQEGAGDNIARYPPSKPTTTGQVWLRYCRGIESIFKLNFCDMLPCGTRMDRVYQAEKYMCVSTRRDGSYMRGYSCEEWSQASWLTHPGYKEGYYPLWSSYKEIQKGISLTRRLYGYKEVWSNNGLAVKGESIFIKLRADLLIPENRSHKTDKGLVFLMLRADTYGEDLKVVIHLSGVACGPNKFPSRGTYDSLGAPHLSPPPVVHPNGGTHEEYWEVKTGELDQNMWLKWMNYTARAQGKTNCIICAAGRPSLTTAPARITPHNSPQGFVCLLELFVDGHIPGCSIAIKSRLNNMYPQTPIRSIPPRFEVNLTPDYHCITGRGTGRKVGSFPLDSCNTTREIKLLSNMTHARSDIWWFCGGQILRGVLPFEFSGTCAIIQLIMPIYILPDSKTVMDLTLSSSGGLPDLTRRKREYAPVPGSFDKNIYIYTYTDTIGVPRGVPNEHKARNQIAAGFESVLFWWSTINKNVDWINYIYYNQQRFVNFTEEAVKGLSEQLDATSRMTYQNRLSLDMLLAERGGVCGMIGTTCCTFIPNNTAPDGSVARALAGLQSLKLELAENSGIGDPIAGWMENLFGRWRGMIQSVLIAGIMAVAVLIVVSCCCIPCARGLLNQLITTAVGATEVPGDIHAYVGIRYNQLNLNEIPLEEPEPIQLQYIE</sequence>
<keyword evidence="12" id="KW-0325">Glycoprotein</keyword>
<dbReference type="PANTHER" id="PTHR10424">
    <property type="entry name" value="VIRAL ENVELOPE PROTEIN"/>
    <property type="match status" value="1"/>
</dbReference>
<evidence type="ECO:0000256" key="13">
    <source>
        <dbReference type="ARBA" id="ARBA00023288"/>
    </source>
</evidence>
<dbReference type="PANTHER" id="PTHR10424:SF81">
    <property type="entry name" value="ERVV2 PROTEIN"/>
    <property type="match status" value="1"/>
</dbReference>
<feature type="chain" id="PRO_5034006208" description="Envelope glycoprotein" evidence="15">
    <location>
        <begin position="26"/>
        <end position="677"/>
    </location>
</feature>
<keyword evidence="4" id="KW-1032">Host cell membrane</keyword>